<evidence type="ECO:0000313" key="3">
    <source>
        <dbReference type="Proteomes" id="UP000050277"/>
    </source>
</evidence>
<dbReference type="Gene3D" id="3.40.50.1110">
    <property type="entry name" value="SGNH hydrolase"/>
    <property type="match status" value="1"/>
</dbReference>
<dbReference type="EMBL" id="LGKP01000034">
    <property type="protein sequence ID" value="KPL81711.1"/>
    <property type="molecule type" value="Genomic_DNA"/>
</dbReference>
<dbReference type="InterPro" id="IPR036514">
    <property type="entry name" value="SGNH_hydro_sf"/>
</dbReference>
<dbReference type="AlphaFoldDB" id="A0A0P6Y8R7"/>
<dbReference type="InterPro" id="IPR013830">
    <property type="entry name" value="SGNH_hydro"/>
</dbReference>
<dbReference type="PANTHER" id="PTHR30383:SF5">
    <property type="entry name" value="SGNH HYDROLASE-TYPE ESTERASE DOMAIN-CONTAINING PROTEIN"/>
    <property type="match status" value="1"/>
</dbReference>
<organism evidence="2 3">
    <name type="scientific">Herpetosiphon geysericola</name>
    <dbReference type="NCBI Taxonomy" id="70996"/>
    <lineage>
        <taxon>Bacteria</taxon>
        <taxon>Bacillati</taxon>
        <taxon>Chloroflexota</taxon>
        <taxon>Chloroflexia</taxon>
        <taxon>Herpetosiphonales</taxon>
        <taxon>Herpetosiphonaceae</taxon>
        <taxon>Herpetosiphon</taxon>
    </lineage>
</organism>
<dbReference type="OrthoDB" id="9794725at2"/>
<reference evidence="2 3" key="1">
    <citation type="submission" date="2015-07" db="EMBL/GenBank/DDBJ databases">
        <title>Whole genome sequence of Herpetosiphon geysericola DSM 7119.</title>
        <authorList>
            <person name="Hemp J."/>
            <person name="Ward L.M."/>
            <person name="Pace L.A."/>
            <person name="Fischer W.W."/>
        </authorList>
    </citation>
    <scope>NUCLEOTIDE SEQUENCE [LARGE SCALE GENOMIC DNA]</scope>
    <source>
        <strain evidence="2 3">DSM 7119</strain>
    </source>
</reference>
<dbReference type="InterPro" id="IPR051532">
    <property type="entry name" value="Ester_Hydrolysis_Enzymes"/>
</dbReference>
<dbReference type="SUPFAM" id="SSF52266">
    <property type="entry name" value="SGNH hydrolase"/>
    <property type="match status" value="1"/>
</dbReference>
<dbReference type="STRING" id="70996.SE18_20730"/>
<dbReference type="Pfam" id="PF13472">
    <property type="entry name" value="Lipase_GDSL_2"/>
    <property type="match status" value="1"/>
</dbReference>
<dbReference type="GO" id="GO:0004622">
    <property type="term" value="F:phosphatidylcholine lysophospholipase activity"/>
    <property type="evidence" value="ECO:0007669"/>
    <property type="project" value="TreeGrafter"/>
</dbReference>
<keyword evidence="3" id="KW-1185">Reference proteome</keyword>
<dbReference type="RefSeq" id="WP_054536376.1">
    <property type="nucleotide sequence ID" value="NZ_LGKP01000034.1"/>
</dbReference>
<evidence type="ECO:0000313" key="2">
    <source>
        <dbReference type="EMBL" id="KPL81711.1"/>
    </source>
</evidence>
<feature type="domain" description="SGNH hydrolase-type esterase" evidence="1">
    <location>
        <begin position="8"/>
        <end position="175"/>
    </location>
</feature>
<comment type="caution">
    <text evidence="2">The sequence shown here is derived from an EMBL/GenBank/DDBJ whole genome shotgun (WGS) entry which is preliminary data.</text>
</comment>
<dbReference type="PATRIC" id="fig|70996.4.peg.3176"/>
<evidence type="ECO:0000259" key="1">
    <source>
        <dbReference type="Pfam" id="PF13472"/>
    </source>
</evidence>
<name>A0A0P6Y8R7_9CHLR</name>
<proteinExistence type="predicted"/>
<gene>
    <name evidence="2" type="ORF">SE18_20730</name>
</gene>
<protein>
    <submittedName>
        <fullName evidence="2">GDSL family lipase</fullName>
    </submittedName>
</protein>
<dbReference type="CDD" id="cd00229">
    <property type="entry name" value="SGNH_hydrolase"/>
    <property type="match status" value="1"/>
</dbReference>
<dbReference type="Proteomes" id="UP000050277">
    <property type="component" value="Unassembled WGS sequence"/>
</dbReference>
<accession>A0A0P6Y8R7</accession>
<dbReference type="PANTHER" id="PTHR30383">
    <property type="entry name" value="THIOESTERASE 1/PROTEASE 1/LYSOPHOSPHOLIPASE L1"/>
    <property type="match status" value="1"/>
</dbReference>
<sequence>MHYQNMLCIGDSQTFGARSYGCYPLHLAQMLTQRTPYQWRTINRSVNGYTARNLWFKLNEEIDTISDTFQSCLLIGTNDVGNNTPIDLFEEYYRQIIRTLVIKGHKAVFCGEIPPIYADGHIFFTKETVERRKQYNSVIGKVVAEFSKAIWVPMVGLTRECYVDPVHFNEDGNRRVAESFCEVIVHL</sequence>